<gene>
    <name evidence="1" type="ORF">LWI29_019926</name>
</gene>
<evidence type="ECO:0000313" key="1">
    <source>
        <dbReference type="EMBL" id="KAK0584861.1"/>
    </source>
</evidence>
<dbReference type="Proteomes" id="UP001168877">
    <property type="component" value="Unassembled WGS sequence"/>
</dbReference>
<proteinExistence type="predicted"/>
<protein>
    <submittedName>
        <fullName evidence="1">Uncharacterized protein</fullName>
    </submittedName>
</protein>
<organism evidence="1 2">
    <name type="scientific">Acer saccharum</name>
    <name type="common">Sugar maple</name>
    <dbReference type="NCBI Taxonomy" id="4024"/>
    <lineage>
        <taxon>Eukaryota</taxon>
        <taxon>Viridiplantae</taxon>
        <taxon>Streptophyta</taxon>
        <taxon>Embryophyta</taxon>
        <taxon>Tracheophyta</taxon>
        <taxon>Spermatophyta</taxon>
        <taxon>Magnoliopsida</taxon>
        <taxon>eudicotyledons</taxon>
        <taxon>Gunneridae</taxon>
        <taxon>Pentapetalae</taxon>
        <taxon>rosids</taxon>
        <taxon>malvids</taxon>
        <taxon>Sapindales</taxon>
        <taxon>Sapindaceae</taxon>
        <taxon>Hippocastanoideae</taxon>
        <taxon>Acereae</taxon>
        <taxon>Acer</taxon>
    </lineage>
</organism>
<sequence length="161" mass="16489">MTLVKDLGEKVSKLTIRGNESNPMTTKSYFLMDKVVVQFNMASARMVNWVGSEIGGTDVVKVEQCGKRNGVAKFMKEKANTNSGAIGFASRGYGRCYGGGAAVGSGAAKAAPWGASARSNVAGASSSRGGLGNSASSIMLGGVVLAVVDGVLRWCSSNVAN</sequence>
<accession>A0AA39VMV2</accession>
<reference evidence="1" key="1">
    <citation type="journal article" date="2022" name="Plant J.">
        <title>Strategies of tolerance reflected in two North American maple genomes.</title>
        <authorList>
            <person name="McEvoy S.L."/>
            <person name="Sezen U.U."/>
            <person name="Trouern-Trend A."/>
            <person name="McMahon S.M."/>
            <person name="Schaberg P.G."/>
            <person name="Yang J."/>
            <person name="Wegrzyn J.L."/>
            <person name="Swenson N.G."/>
        </authorList>
    </citation>
    <scope>NUCLEOTIDE SEQUENCE</scope>
    <source>
        <strain evidence="1">NS2018</strain>
    </source>
</reference>
<evidence type="ECO:0000313" key="2">
    <source>
        <dbReference type="Proteomes" id="UP001168877"/>
    </source>
</evidence>
<reference evidence="1" key="2">
    <citation type="submission" date="2023-06" db="EMBL/GenBank/DDBJ databases">
        <authorList>
            <person name="Swenson N.G."/>
            <person name="Wegrzyn J.L."/>
            <person name="Mcevoy S.L."/>
        </authorList>
    </citation>
    <scope>NUCLEOTIDE SEQUENCE</scope>
    <source>
        <strain evidence="1">NS2018</strain>
        <tissue evidence="1">Leaf</tissue>
    </source>
</reference>
<dbReference type="EMBL" id="JAUESC010000383">
    <property type="protein sequence ID" value="KAK0584861.1"/>
    <property type="molecule type" value="Genomic_DNA"/>
</dbReference>
<name>A0AA39VMV2_ACESA</name>
<comment type="caution">
    <text evidence="1">The sequence shown here is derived from an EMBL/GenBank/DDBJ whole genome shotgun (WGS) entry which is preliminary data.</text>
</comment>
<dbReference type="AlphaFoldDB" id="A0AA39VMV2"/>
<keyword evidence="2" id="KW-1185">Reference proteome</keyword>